<dbReference type="NCBIfam" id="TIGR00524">
    <property type="entry name" value="eIF-2B_rel"/>
    <property type="match status" value="1"/>
</dbReference>
<evidence type="ECO:0000256" key="2">
    <source>
        <dbReference type="SAM" id="MobiDB-lite"/>
    </source>
</evidence>
<dbReference type="AlphaFoldDB" id="A0A6J6FD28"/>
<dbReference type="InterPro" id="IPR042529">
    <property type="entry name" value="IF_2B-like_C"/>
</dbReference>
<dbReference type="HAMAP" id="MF_01678">
    <property type="entry name" value="Salvage_MtnA"/>
    <property type="match status" value="1"/>
</dbReference>
<proteinExistence type="inferred from homology"/>
<accession>A0A6J6FD28</accession>
<protein>
    <submittedName>
        <fullName evidence="3">Unannotated protein</fullName>
    </submittedName>
</protein>
<dbReference type="Gene3D" id="1.20.120.420">
    <property type="entry name" value="translation initiation factor eif-2b, domain 1"/>
    <property type="match status" value="1"/>
</dbReference>
<dbReference type="FunFam" id="1.20.120.420:FF:000003">
    <property type="entry name" value="Methylthioribose-1-phosphate isomerase"/>
    <property type="match status" value="1"/>
</dbReference>
<dbReference type="GO" id="GO:0019509">
    <property type="term" value="P:L-methionine salvage from methylthioadenosine"/>
    <property type="evidence" value="ECO:0007669"/>
    <property type="project" value="TreeGrafter"/>
</dbReference>
<dbReference type="InterPro" id="IPR000649">
    <property type="entry name" value="IF-2B-related"/>
</dbReference>
<dbReference type="InterPro" id="IPR011559">
    <property type="entry name" value="Initiation_fac_2B_a/b/d"/>
</dbReference>
<name>A0A6J6FD28_9ZZZZ</name>
<dbReference type="InterPro" id="IPR027363">
    <property type="entry name" value="M1Pi_N"/>
</dbReference>
<dbReference type="NCBIfam" id="TIGR00512">
    <property type="entry name" value="salvage_mtnA"/>
    <property type="match status" value="1"/>
</dbReference>
<dbReference type="GO" id="GO:0046523">
    <property type="term" value="F:S-methyl-5-thioribose-1-phosphate isomerase activity"/>
    <property type="evidence" value="ECO:0007669"/>
    <property type="project" value="TreeGrafter"/>
</dbReference>
<dbReference type="EMBL" id="CAEZSR010000190">
    <property type="protein sequence ID" value="CAB4586177.1"/>
    <property type="molecule type" value="Genomic_DNA"/>
</dbReference>
<evidence type="ECO:0000313" key="3">
    <source>
        <dbReference type="EMBL" id="CAB4586177.1"/>
    </source>
</evidence>
<dbReference type="FunFam" id="3.40.50.10470:FF:000006">
    <property type="entry name" value="Methylthioribose-1-phosphate isomerase"/>
    <property type="match status" value="1"/>
</dbReference>
<keyword evidence="1" id="KW-0413">Isomerase</keyword>
<dbReference type="SUPFAM" id="SSF100950">
    <property type="entry name" value="NagB/RpiA/CoA transferase-like"/>
    <property type="match status" value="1"/>
</dbReference>
<dbReference type="InterPro" id="IPR037171">
    <property type="entry name" value="NagB/RpiA_transferase-like"/>
</dbReference>
<dbReference type="Pfam" id="PF01008">
    <property type="entry name" value="IF-2B"/>
    <property type="match status" value="1"/>
</dbReference>
<dbReference type="NCBIfam" id="NF004326">
    <property type="entry name" value="PRK05720.1"/>
    <property type="match status" value="1"/>
</dbReference>
<gene>
    <name evidence="3" type="ORF">UFOPK1493_03432</name>
</gene>
<evidence type="ECO:0000256" key="1">
    <source>
        <dbReference type="ARBA" id="ARBA00023235"/>
    </source>
</evidence>
<dbReference type="PANTHER" id="PTHR43475">
    <property type="entry name" value="METHYLTHIORIBOSE-1-PHOSPHATE ISOMERASE"/>
    <property type="match status" value="1"/>
</dbReference>
<reference evidence="3" key="1">
    <citation type="submission" date="2020-05" db="EMBL/GenBank/DDBJ databases">
        <authorList>
            <person name="Chiriac C."/>
            <person name="Salcher M."/>
            <person name="Ghai R."/>
            <person name="Kavagutti S V."/>
        </authorList>
    </citation>
    <scope>NUCLEOTIDE SEQUENCE</scope>
</reference>
<dbReference type="PANTHER" id="PTHR43475:SF1">
    <property type="entry name" value="METHYLTHIORIBOSE-1-PHOSPHATE ISOMERASE"/>
    <property type="match status" value="1"/>
</dbReference>
<organism evidence="3">
    <name type="scientific">freshwater metagenome</name>
    <dbReference type="NCBI Taxonomy" id="449393"/>
    <lineage>
        <taxon>unclassified sequences</taxon>
        <taxon>metagenomes</taxon>
        <taxon>ecological metagenomes</taxon>
    </lineage>
</organism>
<feature type="region of interest" description="Disordered" evidence="2">
    <location>
        <begin position="1"/>
        <end position="29"/>
    </location>
</feature>
<dbReference type="InterPro" id="IPR005251">
    <property type="entry name" value="IF-M1Pi"/>
</dbReference>
<dbReference type="Gene3D" id="3.40.50.10470">
    <property type="entry name" value="Translation initiation factor eif-2b, domain 2"/>
    <property type="match status" value="1"/>
</dbReference>
<sequence>MDAPTDATTDATTETPTDAATGDAASTAPRVPRTVDWAGDHLVVIDQTRLPDELVLAQLRTVDEVIDALRRLVVRGAPAIGVTGGLGVALAAVVGRRDGGGPDAVRRDAARVRAARPTAVNLAWGVDRVLAHLDDGGDLDEVATNSLVAAAVAMLDHDVETNRALARRGAELVRSVVPDASRVRVLTHCNAGGLACVEWGTALGVVRALHEDGCVAEVFADETRPLLQGARLTAWELAAMGVPHRVVVDGAGASVVARGLVDVVIVGADRVAADGDVANKIGTYPLALAAARAGVPFVVAAPESTLDAATPTGDAIEIETRDPEEVLSWAGRRVTPPGSGAWNPAFDVTPHDLVTALVTERRVVLLAAGETL</sequence>